<feature type="compositionally biased region" description="Basic and acidic residues" evidence="1">
    <location>
        <begin position="713"/>
        <end position="731"/>
    </location>
</feature>
<feature type="compositionally biased region" description="Polar residues" evidence="1">
    <location>
        <begin position="70"/>
        <end position="85"/>
    </location>
</feature>
<feature type="domain" description="Enhanced disease resistance 4-like N-terminal" evidence="3">
    <location>
        <begin position="17"/>
        <end position="49"/>
    </location>
</feature>
<dbReference type="Pfam" id="PF11331">
    <property type="entry name" value="Zn_ribbon_12"/>
    <property type="match status" value="1"/>
</dbReference>
<dbReference type="Pfam" id="PF22910">
    <property type="entry name" value="EDR4-like_1st"/>
    <property type="match status" value="1"/>
</dbReference>
<dbReference type="Proteomes" id="UP000594263">
    <property type="component" value="Unplaced"/>
</dbReference>
<sequence>MADPDPAASASASANDVELVRCPKCKNLLPELPHYSLYQCGGCGAVLKAKRSNTDPDKSAQEIVGAVYPKSNNSSDKGISNGPDSSESDSKGIADITEACDMDVKSIGSSSVVEFKDVVGDHDAVTALPLERLPKSNEVPDSPQLESNLYTKIDRGGMSVIDESEPHPRNTNGFMRLVPNQRSSRSNMEGNEKTCKNWSDVVKLTSSKCVVEGPSNLLYDTDCTSHLDPGMRNRYLDVSKRVDHLEQDRLVLLRKLQDLNLQLSRSGDLAGTPKEKAGLDRGSADDELYDSAAAWKSDDRPDLRKASKQTFEADKNNCRPLYYTSCPDSHPYAYRHGLCTQSSYNHMHIQNDTLRYGVGTEFHKPRGPATTVSSQYFHHPSFPLYHPGQFIEADPDIFKPYQHNASLHHPSCSCFHCYNTNRNVIQPVPQSYSFIPGAYDSRVTSVRDPKPHTSMAIDFNPPVDSYERSRPGRVVLSKGRRIYHPVLGGAPFMTCHYCLELLQLPIKLLKLENRQQKVRCGACSTLICYFFQDKKLLVSDHVELKNDGDSSEEMVGGISKSLVSTDRTEIKFYSDDFDSSSYDFKLFDKEPVLPANLVPSSSMSPSRSEEECSQLNLEAQRKLQSCVYFPENSNPTLSTPGSPLQEHFDYSSKNHIANRRPGKGNQSSRSDEKVCPKVVTSRQNSLKEASMATEMDVSFNECSNLGWSQDSGDGGKEDHHPQIDRKDGSSENIKKIFRDFSKHYEGVEGDKNFVTINGHVISDRMIKKAEKRAGRVQPGNYWYDIRAGFWGVMGGPCLGIIPPFIEEFNYPLSEKCSGGTTGVFVNGRELHEKDLELLSSRGLPTTRHKSYIIEISGRVLDEGSGKELKCLGRLAPTVEKAKHGFGMKVPKQIVVNKIEQE</sequence>
<dbReference type="EnsemblPlants" id="Kaladp0094s0096.1.v1.1">
    <property type="protein sequence ID" value="Kaladp0094s0096.1.v1.1"/>
    <property type="gene ID" value="Kaladp0094s0096.v1.1"/>
</dbReference>
<evidence type="ECO:0000313" key="5">
    <source>
        <dbReference type="Proteomes" id="UP000594263"/>
    </source>
</evidence>
<dbReference type="PANTHER" id="PTHR31105:SF42">
    <property type="entry name" value="OS02G0258300 PROTEIN"/>
    <property type="match status" value="1"/>
</dbReference>
<evidence type="ECO:0000259" key="3">
    <source>
        <dbReference type="Pfam" id="PF22910"/>
    </source>
</evidence>
<keyword evidence="5" id="KW-1185">Reference proteome</keyword>
<accession>A0A7N1A3V9</accession>
<protein>
    <recommendedName>
        <fullName evidence="6">Zinc-ribbon domain-containing protein</fullName>
    </recommendedName>
</protein>
<reference evidence="4" key="1">
    <citation type="submission" date="2021-01" db="UniProtKB">
        <authorList>
            <consortium name="EnsemblPlants"/>
        </authorList>
    </citation>
    <scope>IDENTIFICATION</scope>
</reference>
<dbReference type="InterPro" id="IPR021480">
    <property type="entry name" value="Zinc_ribbon_12"/>
</dbReference>
<dbReference type="InterPro" id="IPR055126">
    <property type="entry name" value="EDR4-like_N"/>
</dbReference>
<dbReference type="OMA" id="NYTVYQC"/>
<dbReference type="Gramene" id="Kaladp0094s0096.1.v1.1">
    <property type="protein sequence ID" value="Kaladp0094s0096.1.v1.1"/>
    <property type="gene ID" value="Kaladp0094s0096.v1.1"/>
</dbReference>
<dbReference type="AlphaFoldDB" id="A0A7N1A3V9"/>
<evidence type="ECO:0000259" key="2">
    <source>
        <dbReference type="Pfam" id="PF11331"/>
    </source>
</evidence>
<feature type="domain" description="Probable zinc-ribbon" evidence="2">
    <location>
        <begin position="487"/>
        <end position="527"/>
    </location>
</feature>
<dbReference type="InterPro" id="IPR040244">
    <property type="entry name" value="EDR4-like"/>
</dbReference>
<dbReference type="PANTHER" id="PTHR31105">
    <property type="entry name" value="EXTRA-LARGE G-PROTEIN-LIKE"/>
    <property type="match status" value="1"/>
</dbReference>
<feature type="region of interest" description="Disordered" evidence="1">
    <location>
        <begin position="66"/>
        <end position="91"/>
    </location>
</feature>
<dbReference type="GO" id="GO:1900150">
    <property type="term" value="P:regulation of defense response to fungus"/>
    <property type="evidence" value="ECO:0007669"/>
    <property type="project" value="InterPro"/>
</dbReference>
<evidence type="ECO:0000256" key="1">
    <source>
        <dbReference type="SAM" id="MobiDB-lite"/>
    </source>
</evidence>
<feature type="region of interest" description="Disordered" evidence="1">
    <location>
        <begin position="654"/>
        <end position="691"/>
    </location>
</feature>
<proteinExistence type="predicted"/>
<name>A0A7N1A3V9_KALFE</name>
<evidence type="ECO:0008006" key="6">
    <source>
        <dbReference type="Google" id="ProtNLM"/>
    </source>
</evidence>
<organism evidence="4 5">
    <name type="scientific">Kalanchoe fedtschenkoi</name>
    <name type="common">Lavender scallops</name>
    <name type="synonym">South American air plant</name>
    <dbReference type="NCBI Taxonomy" id="63787"/>
    <lineage>
        <taxon>Eukaryota</taxon>
        <taxon>Viridiplantae</taxon>
        <taxon>Streptophyta</taxon>
        <taxon>Embryophyta</taxon>
        <taxon>Tracheophyta</taxon>
        <taxon>Spermatophyta</taxon>
        <taxon>Magnoliopsida</taxon>
        <taxon>eudicotyledons</taxon>
        <taxon>Gunneridae</taxon>
        <taxon>Pentapetalae</taxon>
        <taxon>Saxifragales</taxon>
        <taxon>Crassulaceae</taxon>
        <taxon>Kalanchoe</taxon>
    </lineage>
</organism>
<feature type="region of interest" description="Disordered" evidence="1">
    <location>
        <begin position="706"/>
        <end position="731"/>
    </location>
</feature>
<evidence type="ECO:0000313" key="4">
    <source>
        <dbReference type="EnsemblPlants" id="Kaladp0094s0096.1.v1.1"/>
    </source>
</evidence>